<dbReference type="InterPro" id="IPR036322">
    <property type="entry name" value="WD40_repeat_dom_sf"/>
</dbReference>
<keyword evidence="8" id="KW-0238">DNA-binding</keyword>
<evidence type="ECO:0000256" key="3">
    <source>
        <dbReference type="ARBA" id="ARBA00014580"/>
    </source>
</evidence>
<accession>A0ABP1GC44</accession>
<keyword evidence="10" id="KW-0539">Nucleus</keyword>
<dbReference type="PANTHER" id="PTHR15169">
    <property type="entry name" value="DAMAGE-SPECIFIC DNA BINDING PROTEIN 2"/>
    <property type="match status" value="1"/>
</dbReference>
<dbReference type="SMART" id="SM00320">
    <property type="entry name" value="WD40"/>
    <property type="match status" value="4"/>
</dbReference>
<comment type="caution">
    <text evidence="13">The sequence shown here is derived from an EMBL/GenBank/DDBJ whole genome shotgun (WGS) entry which is preliminary data.</text>
</comment>
<feature type="repeat" description="WD" evidence="11">
    <location>
        <begin position="350"/>
        <end position="383"/>
    </location>
</feature>
<comment type="similarity">
    <text evidence="2">Belongs to the WD repeat DDB2/WDR76 family.</text>
</comment>
<keyword evidence="6" id="KW-0227">DNA damage</keyword>
<evidence type="ECO:0000313" key="13">
    <source>
        <dbReference type="EMBL" id="CAL5229739.1"/>
    </source>
</evidence>
<dbReference type="PROSITE" id="PS50082">
    <property type="entry name" value="WD_REPEATS_2"/>
    <property type="match status" value="2"/>
</dbReference>
<feature type="compositionally biased region" description="Acidic residues" evidence="12">
    <location>
        <begin position="11"/>
        <end position="29"/>
    </location>
</feature>
<feature type="compositionally biased region" description="Basic and acidic residues" evidence="12">
    <location>
        <begin position="490"/>
        <end position="509"/>
    </location>
</feature>
<evidence type="ECO:0000256" key="7">
    <source>
        <dbReference type="ARBA" id="ARBA00022786"/>
    </source>
</evidence>
<evidence type="ECO:0000256" key="11">
    <source>
        <dbReference type="PROSITE-ProRule" id="PRU00221"/>
    </source>
</evidence>
<proteinExistence type="inferred from homology"/>
<dbReference type="Gene3D" id="2.130.10.10">
    <property type="entry name" value="YVTN repeat-like/Quinoprotein amine dehydrogenase"/>
    <property type="match status" value="1"/>
</dbReference>
<dbReference type="Proteomes" id="UP001497392">
    <property type="component" value="Unassembled WGS sequence"/>
</dbReference>
<keyword evidence="5" id="KW-0677">Repeat</keyword>
<keyword evidence="7" id="KW-0833">Ubl conjugation pathway</keyword>
<feature type="compositionally biased region" description="Acidic residues" evidence="12">
    <location>
        <begin position="37"/>
        <end position="48"/>
    </location>
</feature>
<evidence type="ECO:0000256" key="4">
    <source>
        <dbReference type="ARBA" id="ARBA00022574"/>
    </source>
</evidence>
<evidence type="ECO:0000256" key="1">
    <source>
        <dbReference type="ARBA" id="ARBA00004123"/>
    </source>
</evidence>
<dbReference type="InterPro" id="IPR033312">
    <property type="entry name" value="DDB2"/>
</dbReference>
<dbReference type="PROSITE" id="PS00678">
    <property type="entry name" value="WD_REPEATS_1"/>
    <property type="match status" value="1"/>
</dbReference>
<organism evidence="13 14">
    <name type="scientific">Coccomyxa viridis</name>
    <dbReference type="NCBI Taxonomy" id="1274662"/>
    <lineage>
        <taxon>Eukaryota</taxon>
        <taxon>Viridiplantae</taxon>
        <taxon>Chlorophyta</taxon>
        <taxon>core chlorophytes</taxon>
        <taxon>Trebouxiophyceae</taxon>
        <taxon>Trebouxiophyceae incertae sedis</taxon>
        <taxon>Coccomyxaceae</taxon>
        <taxon>Coccomyxa</taxon>
    </lineage>
</organism>
<evidence type="ECO:0000256" key="5">
    <source>
        <dbReference type="ARBA" id="ARBA00022737"/>
    </source>
</evidence>
<dbReference type="InterPro" id="IPR001680">
    <property type="entry name" value="WD40_rpt"/>
</dbReference>
<name>A0ABP1GC44_9CHLO</name>
<feature type="region of interest" description="Disordered" evidence="12">
    <location>
        <begin position="1"/>
        <end position="67"/>
    </location>
</feature>
<gene>
    <name evidence="13" type="primary">g13119</name>
    <name evidence="13" type="ORF">VP750_LOCUS11645</name>
</gene>
<dbReference type="InterPro" id="IPR015943">
    <property type="entry name" value="WD40/YVTN_repeat-like_dom_sf"/>
</dbReference>
<keyword evidence="14" id="KW-1185">Reference proteome</keyword>
<dbReference type="SUPFAM" id="SSF50978">
    <property type="entry name" value="WD40 repeat-like"/>
    <property type="match status" value="1"/>
</dbReference>
<evidence type="ECO:0000256" key="2">
    <source>
        <dbReference type="ARBA" id="ARBA00005434"/>
    </source>
</evidence>
<reference evidence="13 14" key="1">
    <citation type="submission" date="2024-06" db="EMBL/GenBank/DDBJ databases">
        <authorList>
            <person name="Kraege A."/>
            <person name="Thomma B."/>
        </authorList>
    </citation>
    <scope>NUCLEOTIDE SEQUENCE [LARGE SCALE GENOMIC DNA]</scope>
</reference>
<evidence type="ECO:0000256" key="8">
    <source>
        <dbReference type="ARBA" id="ARBA00023125"/>
    </source>
</evidence>
<comment type="subcellular location">
    <subcellularLocation>
        <location evidence="1">Nucleus</location>
    </subcellularLocation>
</comment>
<feature type="compositionally biased region" description="Basic residues" evidence="12">
    <location>
        <begin position="579"/>
        <end position="589"/>
    </location>
</feature>
<evidence type="ECO:0000256" key="6">
    <source>
        <dbReference type="ARBA" id="ARBA00022763"/>
    </source>
</evidence>
<protein>
    <recommendedName>
        <fullName evidence="3">DNA damage-binding protein 2</fullName>
    </recommendedName>
</protein>
<dbReference type="Pfam" id="PF00400">
    <property type="entry name" value="WD40"/>
    <property type="match status" value="3"/>
</dbReference>
<dbReference type="InterPro" id="IPR019775">
    <property type="entry name" value="WD40_repeat_CS"/>
</dbReference>
<dbReference type="EMBL" id="CAXHTA020000021">
    <property type="protein sequence ID" value="CAL5229739.1"/>
    <property type="molecule type" value="Genomic_DNA"/>
</dbReference>
<feature type="compositionally biased region" description="Polar residues" evidence="12">
    <location>
        <begin position="55"/>
        <end position="67"/>
    </location>
</feature>
<dbReference type="PANTHER" id="PTHR15169:SF0">
    <property type="entry name" value="DNA DAMAGE-BINDING PROTEIN 2"/>
    <property type="match status" value="1"/>
</dbReference>
<feature type="region of interest" description="Disordered" evidence="12">
    <location>
        <begin position="488"/>
        <end position="589"/>
    </location>
</feature>
<keyword evidence="9" id="KW-0234">DNA repair</keyword>
<evidence type="ECO:0000256" key="10">
    <source>
        <dbReference type="ARBA" id="ARBA00023242"/>
    </source>
</evidence>
<feature type="compositionally biased region" description="Basic and acidic residues" evidence="12">
    <location>
        <begin position="1"/>
        <end position="10"/>
    </location>
</feature>
<evidence type="ECO:0000313" key="14">
    <source>
        <dbReference type="Proteomes" id="UP001497392"/>
    </source>
</evidence>
<feature type="repeat" description="WD" evidence="11">
    <location>
        <begin position="146"/>
        <end position="188"/>
    </location>
</feature>
<evidence type="ECO:0000256" key="12">
    <source>
        <dbReference type="SAM" id="MobiDB-lite"/>
    </source>
</evidence>
<evidence type="ECO:0000256" key="9">
    <source>
        <dbReference type="ARBA" id="ARBA00023204"/>
    </source>
</evidence>
<sequence>MPRWVDAREGDAEDEDDEPSSEDDEEEFDMDRAEAPAEQDVEAEEPGDTDERVQSGATAGPSGQKQKITIPLGNRKLVCHPCYLCKQTGHTTMTCPYRIAPEHGCVQAANLSSDTLLATVLQREQHGRKREIHLEQPSWQVDAAVLKLHSRRCLCLDFHPTKDNIVVSGDKKGQVAVWDFEKVHERTVYAQMHRALANNIKFMGPVQDSYCASSSADGKLKVWDVETGFDRELLNMNPDGWIQGVTDEKSWIMLYGLDVGVEKGLIIVGDSKGRLYFVDARSDEKIFQGQLHKKGMKVTSCHVNPVDSNMLMTSSNDWTAKIFDIRNMSTNVDNSNGKGKESPDPMQLAVLDHPKVVNSAYFSPISGSKILTTCIDNRIRVWDYVLSAHGPADREIVHSHDFNRYLTPFRAEWDPKDPSERTFVVGRYISEDFGGVALHPIDVLDASTGRLLSQLVDANLSTICPVNKPHPRVNVIVSGSSRSLYAWRPVSKDEDDPKLPVKEAKEAKGKGKSTGSVPSSAHFISFDADATEKKKRKAASAGAGEEAGKSKKGGKSKIVEKDESDEENGEPSSPNSKPSKGKKAGGKKK</sequence>
<keyword evidence="4 11" id="KW-0853">WD repeat</keyword>